<organism evidence="3 4">
    <name type="scientific">Peteryoungia aggregata LMG 23059</name>
    <dbReference type="NCBI Taxonomy" id="1368425"/>
    <lineage>
        <taxon>Bacteria</taxon>
        <taxon>Pseudomonadati</taxon>
        <taxon>Pseudomonadota</taxon>
        <taxon>Alphaproteobacteria</taxon>
        <taxon>Hyphomicrobiales</taxon>
        <taxon>Rhizobiaceae</taxon>
        <taxon>Peteryoungia</taxon>
    </lineage>
</organism>
<accession>A0ABU0G848</accession>
<dbReference type="CDD" id="cd03522">
    <property type="entry name" value="MoeA_like"/>
    <property type="match status" value="1"/>
</dbReference>
<gene>
    <name evidence="3" type="ORF">J2045_002553</name>
</gene>
<dbReference type="InterPro" id="IPR025877">
    <property type="entry name" value="MobA-like_NTP_Trfase"/>
</dbReference>
<dbReference type="Proteomes" id="UP001238496">
    <property type="component" value="Unassembled WGS sequence"/>
</dbReference>
<dbReference type="RefSeq" id="WP_307373145.1">
    <property type="nucleotide sequence ID" value="NZ_JAUSUW010000006.1"/>
</dbReference>
<dbReference type="EMBL" id="JAUSUW010000006">
    <property type="protein sequence ID" value="MDQ0421517.1"/>
    <property type="molecule type" value="Genomic_DNA"/>
</dbReference>
<dbReference type="Gene3D" id="3.40.980.10">
    <property type="entry name" value="MoaB/Mog-like domain"/>
    <property type="match status" value="1"/>
</dbReference>
<evidence type="ECO:0000259" key="2">
    <source>
        <dbReference type="Pfam" id="PF12804"/>
    </source>
</evidence>
<proteinExistence type="predicted"/>
<keyword evidence="4" id="KW-1185">Reference proteome</keyword>
<dbReference type="InterPro" id="IPR036425">
    <property type="entry name" value="MoaB/Mog-like_dom_sf"/>
</dbReference>
<dbReference type="CDD" id="cd04182">
    <property type="entry name" value="GT_2_like_f"/>
    <property type="match status" value="1"/>
</dbReference>
<keyword evidence="1" id="KW-0460">Magnesium</keyword>
<protein>
    <submittedName>
        <fullName evidence="3">Molybdenum cofactor cytidylyltransferase</fullName>
        <ecNumber evidence="3">2.7.7.76</ecNumber>
    </submittedName>
</protein>
<reference evidence="3 4" key="1">
    <citation type="submission" date="2023-07" db="EMBL/GenBank/DDBJ databases">
        <title>Genomic Encyclopedia of Type Strains, Phase IV (KMG-IV): sequencing the most valuable type-strain genomes for metagenomic binning, comparative biology and taxonomic classification.</title>
        <authorList>
            <person name="Goeker M."/>
        </authorList>
    </citation>
    <scope>NUCLEOTIDE SEQUENCE [LARGE SCALE GENOMIC DNA]</scope>
    <source>
        <strain evidence="3 4">DSM 1111</strain>
    </source>
</reference>
<dbReference type="EC" id="2.7.7.76" evidence="3"/>
<comment type="caution">
    <text evidence="3">The sequence shown here is derived from an EMBL/GenBank/DDBJ whole genome shotgun (WGS) entry which is preliminary data.</text>
</comment>
<evidence type="ECO:0000313" key="4">
    <source>
        <dbReference type="Proteomes" id="UP001238496"/>
    </source>
</evidence>
<evidence type="ECO:0000256" key="1">
    <source>
        <dbReference type="ARBA" id="ARBA00022842"/>
    </source>
</evidence>
<dbReference type="InterPro" id="IPR029044">
    <property type="entry name" value="Nucleotide-diphossugar_trans"/>
</dbReference>
<dbReference type="Pfam" id="PF12804">
    <property type="entry name" value="NTP_transf_3"/>
    <property type="match status" value="1"/>
</dbReference>
<keyword evidence="3" id="KW-0808">Transferase</keyword>
<name>A0ABU0G848_9HYPH</name>
<dbReference type="SUPFAM" id="SSF53448">
    <property type="entry name" value="Nucleotide-diphospho-sugar transferases"/>
    <property type="match status" value="1"/>
</dbReference>
<dbReference type="GO" id="GO:0061602">
    <property type="term" value="F:molybdenum cofactor cytidylyltransferase activity"/>
    <property type="evidence" value="ECO:0007669"/>
    <property type="project" value="UniProtKB-EC"/>
</dbReference>
<dbReference type="SUPFAM" id="SSF53218">
    <property type="entry name" value="Molybdenum cofactor biosynthesis proteins"/>
    <property type="match status" value="1"/>
</dbReference>
<dbReference type="PIRSF" id="PIRSF036626">
    <property type="entry name" value="MPTBd_MobAlike"/>
    <property type="match status" value="1"/>
</dbReference>
<keyword evidence="3" id="KW-0548">Nucleotidyltransferase</keyword>
<feature type="domain" description="MobA-like NTP transferase" evidence="2">
    <location>
        <begin position="353"/>
        <end position="515"/>
    </location>
</feature>
<dbReference type="PANTHER" id="PTHR43777">
    <property type="entry name" value="MOLYBDENUM COFACTOR CYTIDYLYLTRANSFERASE"/>
    <property type="match status" value="1"/>
</dbReference>
<sequence length="548" mass="56374">MKFGPIPVEAAEGSILAHSQPLASGKLSKGHRLEAADLARLVAEGVSSVIACRLDPDDMAEDEAAEKLAAAVVPSGFSRSPASTGRVNFYASDNGLFLADRHAVDRFNSIDPAITLACLADRRDVRAGDLVATIKIIPLAVAGRSIEAAAVILRAGSAFEVAPYLTHRVHLVATQLPSLKPSVMDKTARVLEARLAPSGSRLVSETRVVHQAEPVAQAIRAALDGARADEGEDPLLVVVFGASAVADAEDVIPAAIQLAGGVVDQVGLPVDPGNLLVLGHVGAVRVLGAPGCARSPKENGFDWVLNRILAGHPPDRIEITGWGVGGLLMEIPSRPLPRLAATAEADPLALGLVVLAAGRASRMGEGGRHKLLAEFEGEPLVRRSVRQAVEAKVGPVTVVTGHRSDEVADALAGLGARVLQNRDFASGMASSLKAGLAAIEAEGLPGMMVLLADMPNVSATDIATLVRAYAKSGGKAIVRAVADGQRGNPVILPAATFEALKSLEGDIGARPVIENAGLAVIDVEIGPAARLDVDTPEAILAAGGILKG</sequence>
<evidence type="ECO:0000313" key="3">
    <source>
        <dbReference type="EMBL" id="MDQ0421517.1"/>
    </source>
</evidence>
<dbReference type="InterPro" id="IPR012184">
    <property type="entry name" value="Bifunc_Mopterin-bd"/>
</dbReference>
<dbReference type="PANTHER" id="PTHR43777:SF1">
    <property type="entry name" value="MOLYBDENUM COFACTOR CYTIDYLYLTRANSFERASE"/>
    <property type="match status" value="1"/>
</dbReference>
<dbReference type="Gene3D" id="3.90.550.10">
    <property type="entry name" value="Spore Coat Polysaccharide Biosynthesis Protein SpsA, Chain A"/>
    <property type="match status" value="1"/>
</dbReference>